<evidence type="ECO:0000256" key="1">
    <source>
        <dbReference type="SAM" id="MobiDB-lite"/>
    </source>
</evidence>
<gene>
    <name evidence="2" type="ORF">QWZ14_06755</name>
</gene>
<dbReference type="InterPro" id="IPR019291">
    <property type="entry name" value="Host_attachment_protein"/>
</dbReference>
<proteinExistence type="predicted"/>
<protein>
    <submittedName>
        <fullName evidence="2">Host attachment protein</fullName>
    </submittedName>
</protein>
<organism evidence="2 3">
    <name type="scientific">Paeniroseomonas aquatica</name>
    <dbReference type="NCBI Taxonomy" id="373043"/>
    <lineage>
        <taxon>Bacteria</taxon>
        <taxon>Pseudomonadati</taxon>
        <taxon>Pseudomonadota</taxon>
        <taxon>Alphaproteobacteria</taxon>
        <taxon>Acetobacterales</taxon>
        <taxon>Acetobacteraceae</taxon>
        <taxon>Paeniroseomonas</taxon>
    </lineage>
</organism>
<name>A0ABT8A2T5_9PROT</name>
<dbReference type="Pfam" id="PF10116">
    <property type="entry name" value="Host_attach"/>
    <property type="match status" value="1"/>
</dbReference>
<reference evidence="3" key="1">
    <citation type="journal article" date="2019" name="Int. J. Syst. Evol. Microbiol.">
        <title>The Global Catalogue of Microorganisms (GCM) 10K type strain sequencing project: providing services to taxonomists for standard genome sequencing and annotation.</title>
        <authorList>
            <consortium name="The Broad Institute Genomics Platform"/>
            <consortium name="The Broad Institute Genome Sequencing Center for Infectious Disease"/>
            <person name="Wu L."/>
            <person name="Ma J."/>
        </authorList>
    </citation>
    <scope>NUCLEOTIDE SEQUENCE [LARGE SCALE GENOMIC DNA]</scope>
    <source>
        <strain evidence="3">CECT 7131</strain>
    </source>
</reference>
<dbReference type="EMBL" id="JAUFPN010000059">
    <property type="protein sequence ID" value="MDN3564077.1"/>
    <property type="molecule type" value="Genomic_DNA"/>
</dbReference>
<feature type="region of interest" description="Disordered" evidence="1">
    <location>
        <begin position="36"/>
        <end position="62"/>
    </location>
</feature>
<dbReference type="RefSeq" id="WP_290315866.1">
    <property type="nucleotide sequence ID" value="NZ_JAUFPN010000059.1"/>
</dbReference>
<sequence>MSKPTNTWYVVADGGKARILTKTDDGMRTLRSFDASGKANDVENADSGTSQLKAPKADPKDQAESHFAKAIADHLNEAIRRHQTDNLVIAAAPQVLHGIREGLSKEAAAKVETTMSKDYTNLPDAELASHFA</sequence>
<evidence type="ECO:0000313" key="3">
    <source>
        <dbReference type="Proteomes" id="UP001529369"/>
    </source>
</evidence>
<dbReference type="Proteomes" id="UP001529369">
    <property type="component" value="Unassembled WGS sequence"/>
</dbReference>
<accession>A0ABT8A2T5</accession>
<evidence type="ECO:0000313" key="2">
    <source>
        <dbReference type="EMBL" id="MDN3564077.1"/>
    </source>
</evidence>
<comment type="caution">
    <text evidence="2">The sequence shown here is derived from an EMBL/GenBank/DDBJ whole genome shotgun (WGS) entry which is preliminary data.</text>
</comment>
<keyword evidence="3" id="KW-1185">Reference proteome</keyword>